<sequence>MAWWWRRRGWWRPRRRWRWRRRRRRLPTRRARRTVRRPRRRRTVRRRRWGRGRRRRRGFRRRYYTRRRRRWRRKRLILTQWQPAVRRKCKIIGYLPIVWCGHGRANKNYAFHSDDLTPQPEPYGGALSTVTFSLKVLFDQHTKGLNRWTFPNDQLDLARYRGARFTFYRTKNTDWLAQYDISAPFKLDKYSCPSYHPGMLMQSKSKIIIPSWDTCPKGREKVKVKVQPPKLFIDKWYTQEDLCDVTLVSLAVSAASLTHPFGSPQTANLCTTFQVLREPYYKAIGFSSTKQNQEQVLDWLYCNPNLWASHLTPGYLTVSKVPYPNTSKNGNDTVNSPITAADIKNWGDTNYDWYPYKIPEKIKLNSLRAQYFSWETDKAPQATENTLGMHHSWTKPTTDTYEYHLGIFSPIFIGPTRAQTKFETAYVDVTYNALLDKGVGNLVWFQYNSKADTQYVKQGCYCVLEDKPLWACFYGYSDYVQSELGPFVDTETTGLICCICPYTKPPMKSKTNPMMGYVFYDTNFGNGKWTDGRGHIETYWQCRWRPEMLFQEQVMRDICETGPFSYKDEYQNSCLVMRYQFNFTWGGNLVSQQDIRNPCKENSDSPGSGRHPRAVQVVDPTSMGPRWVFHSWDWRRGFLSDKAIKRLREKPLDYEEYSQKPKTPRIFPSTEREEQYQQQGEDSSSQEESWPSSAEEKTENLQQQLKLQLKRQLKMQQQLKLFREQLLKTQAGLQVNPLLYTQL</sequence>
<keyword evidence="5 7" id="KW-0167">Capsid protein</keyword>
<evidence type="ECO:0000256" key="6">
    <source>
        <dbReference type="ARBA" id="ARBA00022844"/>
    </source>
</evidence>
<proteinExistence type="inferred from homology"/>
<keyword evidence="4 7" id="KW-1140">T=1 icosahedral capsid protein</keyword>
<dbReference type="Pfam" id="PF02956">
    <property type="entry name" value="TT_ORF1"/>
    <property type="match status" value="1"/>
</dbReference>
<comment type="function">
    <text evidence="7">Self-assembles to form an icosahedral capsid.</text>
</comment>
<organism evidence="9">
    <name type="scientific">Alphatorquevirus homin19</name>
    <dbReference type="NCBI Taxonomy" id="3048420"/>
    <lineage>
        <taxon>Viruses</taxon>
        <taxon>Monodnaviria</taxon>
        <taxon>Shotokuvirae</taxon>
        <taxon>Commensaviricota</taxon>
        <taxon>Cardeaviricetes</taxon>
        <taxon>Sanitavirales</taxon>
        <taxon>Anelloviridae</taxon>
        <taxon>Alphatorquevirus</taxon>
    </lineage>
</organism>
<comment type="similarity">
    <text evidence="2 7">Belongs to the anelloviridae capsid protein family.</text>
</comment>
<evidence type="ECO:0000256" key="1">
    <source>
        <dbReference type="ARBA" id="ARBA00004328"/>
    </source>
</evidence>
<evidence type="ECO:0000256" key="4">
    <source>
        <dbReference type="ARBA" id="ARBA00022431"/>
    </source>
</evidence>
<evidence type="ECO:0000256" key="2">
    <source>
        <dbReference type="ARBA" id="ARBA00006131"/>
    </source>
</evidence>
<evidence type="ECO:0000256" key="3">
    <source>
        <dbReference type="ARBA" id="ARBA00018091"/>
    </source>
</evidence>
<evidence type="ECO:0000256" key="5">
    <source>
        <dbReference type="ARBA" id="ARBA00022561"/>
    </source>
</evidence>
<dbReference type="InterPro" id="IPR004219">
    <property type="entry name" value="TTvirus_Unk"/>
</dbReference>
<protein>
    <recommendedName>
        <fullName evidence="3 7">Capsid protein</fullName>
    </recommendedName>
</protein>
<dbReference type="EMBL" id="PP816460">
    <property type="protein sequence ID" value="XCH55706.1"/>
    <property type="molecule type" value="Genomic_DNA"/>
</dbReference>
<name>A0AAU8H459_9VIRU</name>
<evidence type="ECO:0000256" key="8">
    <source>
        <dbReference type="SAM" id="MobiDB-lite"/>
    </source>
</evidence>
<accession>A0AAU8H459</accession>
<keyword evidence="6 7" id="KW-0946">Virion</keyword>
<comment type="subcellular location">
    <subcellularLocation>
        <location evidence="1 7">Virion</location>
    </subcellularLocation>
</comment>
<evidence type="ECO:0000256" key="7">
    <source>
        <dbReference type="RuleBase" id="RU361230"/>
    </source>
</evidence>
<feature type="region of interest" description="Disordered" evidence="8">
    <location>
        <begin position="655"/>
        <end position="701"/>
    </location>
</feature>
<dbReference type="GO" id="GO:0039615">
    <property type="term" value="C:T=1 icosahedral viral capsid"/>
    <property type="evidence" value="ECO:0007669"/>
    <property type="project" value="UniProtKB-UniRule"/>
</dbReference>
<evidence type="ECO:0000313" key="9">
    <source>
        <dbReference type="EMBL" id="XCH55706.1"/>
    </source>
</evidence>
<feature type="region of interest" description="Disordered" evidence="8">
    <location>
        <begin position="595"/>
        <end position="617"/>
    </location>
</feature>
<reference evidence="9" key="1">
    <citation type="submission" date="2024-05" db="EMBL/GenBank/DDBJ databases">
        <authorList>
            <person name="Laubscher F."/>
            <person name="Chudzinski V."/>
            <person name="Cordey S."/>
            <person name="Hosszu-Fellous K."/>
            <person name="Kaiser L."/>
        </authorList>
    </citation>
    <scope>NUCLEOTIDE SEQUENCE</scope>
    <source>
        <strain evidence="9">GE-0943-24-012</strain>
    </source>
</reference>
<feature type="compositionally biased region" description="Low complexity" evidence="8">
    <location>
        <begin position="676"/>
        <end position="693"/>
    </location>
</feature>